<evidence type="ECO:0000313" key="3">
    <source>
        <dbReference type="Proteomes" id="UP000011602"/>
    </source>
</evidence>
<keyword evidence="3" id="KW-1185">Reference proteome</keyword>
<gene>
    <name evidence="2" type="ORF">C493_19281</name>
</gene>
<reference evidence="2 3" key="1">
    <citation type="journal article" date="2014" name="PLoS Genet.">
        <title>Phylogenetically driven sequencing of extremely halophilic archaea reveals strategies for static and dynamic osmo-response.</title>
        <authorList>
            <person name="Becker E.A."/>
            <person name="Seitzer P.M."/>
            <person name="Tritt A."/>
            <person name="Larsen D."/>
            <person name="Krusor M."/>
            <person name="Yao A.I."/>
            <person name="Wu D."/>
            <person name="Madern D."/>
            <person name="Eisen J.A."/>
            <person name="Darling A.E."/>
            <person name="Facciotti M.T."/>
        </authorList>
    </citation>
    <scope>NUCLEOTIDE SEQUENCE [LARGE SCALE GENOMIC DNA]</scope>
    <source>
        <strain evidence="2 3">JCM 12255</strain>
    </source>
</reference>
<organism evidence="2 3">
    <name type="scientific">Natronolimnohabitans innermongolicus JCM 12255</name>
    <dbReference type="NCBI Taxonomy" id="1227499"/>
    <lineage>
        <taxon>Archaea</taxon>
        <taxon>Methanobacteriati</taxon>
        <taxon>Methanobacteriota</taxon>
        <taxon>Stenosarchaea group</taxon>
        <taxon>Halobacteria</taxon>
        <taxon>Halobacteriales</taxon>
        <taxon>Natrialbaceae</taxon>
        <taxon>Natronolimnohabitans</taxon>
    </lineage>
</organism>
<feature type="transmembrane region" description="Helical" evidence="1">
    <location>
        <begin position="20"/>
        <end position="38"/>
    </location>
</feature>
<sequence>MEINDFLNGDQLTGRQAATIFFLWLAIVLAAGIILLLFTSATIS</sequence>
<dbReference type="Proteomes" id="UP000011602">
    <property type="component" value="Unassembled WGS sequence"/>
</dbReference>
<comment type="caution">
    <text evidence="2">The sequence shown here is derived from an EMBL/GenBank/DDBJ whole genome shotgun (WGS) entry which is preliminary data.</text>
</comment>
<keyword evidence="1" id="KW-0472">Membrane</keyword>
<proteinExistence type="predicted"/>
<name>L9WLQ5_9EURY</name>
<evidence type="ECO:0000313" key="2">
    <source>
        <dbReference type="EMBL" id="ELY50141.1"/>
    </source>
</evidence>
<accession>L9WLQ5</accession>
<keyword evidence="1" id="KW-1133">Transmembrane helix</keyword>
<dbReference type="AlphaFoldDB" id="L9WLQ5"/>
<dbReference type="EMBL" id="AOHZ01000088">
    <property type="protein sequence ID" value="ELY50141.1"/>
    <property type="molecule type" value="Genomic_DNA"/>
</dbReference>
<keyword evidence="1" id="KW-0812">Transmembrane</keyword>
<evidence type="ECO:0000256" key="1">
    <source>
        <dbReference type="SAM" id="Phobius"/>
    </source>
</evidence>
<protein>
    <submittedName>
        <fullName evidence="2">Uncharacterized protein</fullName>
    </submittedName>
</protein>